<dbReference type="SUPFAM" id="SSF103642">
    <property type="entry name" value="Sec-C motif"/>
    <property type="match status" value="1"/>
</dbReference>
<dbReference type="Gene3D" id="1.20.120.740">
    <property type="entry name" value="YgfB uncharacterised protein family UPF0149, PF03695"/>
    <property type="match status" value="1"/>
</dbReference>
<reference evidence="1 2" key="1">
    <citation type="submission" date="2024-05" db="EMBL/GenBank/DDBJ databases">
        <title>Roseateles sp. DJS-2-20 16S ribosomal RNA gene Genome sequencing and assembly.</title>
        <authorList>
            <person name="Woo H."/>
        </authorList>
    </citation>
    <scope>NUCLEOTIDE SEQUENCE [LARGE SCALE GENOMIC DNA]</scope>
    <source>
        <strain evidence="1 2">DJS-2-20</strain>
    </source>
</reference>
<dbReference type="Pfam" id="PF02810">
    <property type="entry name" value="SEC-C"/>
    <property type="match status" value="1"/>
</dbReference>
<organism evidence="1 2">
    <name type="scientific">Roseateles paludis</name>
    <dbReference type="NCBI Taxonomy" id="3145238"/>
    <lineage>
        <taxon>Bacteria</taxon>
        <taxon>Pseudomonadati</taxon>
        <taxon>Pseudomonadota</taxon>
        <taxon>Betaproteobacteria</taxon>
        <taxon>Burkholderiales</taxon>
        <taxon>Sphaerotilaceae</taxon>
        <taxon>Roseateles</taxon>
    </lineage>
</organism>
<dbReference type="Pfam" id="PF03695">
    <property type="entry name" value="UPF0149"/>
    <property type="match status" value="1"/>
</dbReference>
<comment type="caution">
    <text evidence="1">The sequence shown here is derived from an EMBL/GenBank/DDBJ whole genome shotgun (WGS) entry which is preliminary data.</text>
</comment>
<proteinExistence type="predicted"/>
<dbReference type="Proteomes" id="UP001495147">
    <property type="component" value="Unassembled WGS sequence"/>
</dbReference>
<dbReference type="InterPro" id="IPR011978">
    <property type="entry name" value="YgfB-like"/>
</dbReference>
<protein>
    <submittedName>
        <fullName evidence="1">UPF0149 family protein</fullName>
    </submittedName>
</protein>
<dbReference type="EMBL" id="JBDPZD010000002">
    <property type="protein sequence ID" value="MEO3691960.1"/>
    <property type="molecule type" value="Genomic_DNA"/>
</dbReference>
<name>A0ABV0G2J7_9BURK</name>
<accession>A0ABV0G2J7</accession>
<dbReference type="SUPFAM" id="SSF101327">
    <property type="entry name" value="YgfB-like"/>
    <property type="match status" value="1"/>
</dbReference>
<keyword evidence="2" id="KW-1185">Reference proteome</keyword>
<evidence type="ECO:0000313" key="2">
    <source>
        <dbReference type="Proteomes" id="UP001495147"/>
    </source>
</evidence>
<gene>
    <name evidence="1" type="ORF">ABDJ85_10805</name>
</gene>
<evidence type="ECO:0000313" key="1">
    <source>
        <dbReference type="EMBL" id="MEO3691960.1"/>
    </source>
</evidence>
<dbReference type="NCBIfam" id="TIGR02292">
    <property type="entry name" value="ygfB_yecA"/>
    <property type="match status" value="1"/>
</dbReference>
<sequence length="229" mass="25177">MKPDSAAWTDEEIAWIDELLMDEDNGLDQPLFSSEMDGFLCAVISGPKLIAPSEALRWIFDADAGEQLPRFANPADAERLMQLVMRHWNHIAASLADGSYDPLLMQHERADGVLMTLFADWCAGYMTGVGLDREGWRSLLEGEGALLLHTMLMYGTEEGCEALERNPPSDAEHEARADALADEACAIRDYWFSLRVASAAAAAPVEAPSPEQPCHCDSGRPYKHCHGAN</sequence>
<dbReference type="InterPro" id="IPR036255">
    <property type="entry name" value="YgfB-like_sf"/>
</dbReference>
<dbReference type="InterPro" id="IPR004027">
    <property type="entry name" value="SEC_C_motif"/>
</dbReference>
<dbReference type="RefSeq" id="WP_347704767.1">
    <property type="nucleotide sequence ID" value="NZ_JBDPZD010000002.1"/>
</dbReference>